<evidence type="ECO:0000256" key="4">
    <source>
        <dbReference type="ARBA" id="ARBA00022553"/>
    </source>
</evidence>
<dbReference type="EC" id="2.7.13.3" evidence="3"/>
<dbReference type="InterPro" id="IPR036890">
    <property type="entry name" value="HATPase_C_sf"/>
</dbReference>
<dbReference type="GO" id="GO:0046983">
    <property type="term" value="F:protein dimerization activity"/>
    <property type="evidence" value="ECO:0007669"/>
    <property type="project" value="InterPro"/>
</dbReference>
<dbReference type="Gene3D" id="1.20.120.960">
    <property type="entry name" value="Histidine kinase NarX, sensor domain"/>
    <property type="match status" value="1"/>
</dbReference>
<feature type="domain" description="HAMP" evidence="13">
    <location>
        <begin position="222"/>
        <end position="274"/>
    </location>
</feature>
<dbReference type="CDD" id="cd06225">
    <property type="entry name" value="HAMP"/>
    <property type="match status" value="1"/>
</dbReference>
<comment type="catalytic activity">
    <reaction evidence="1">
        <text>ATP + protein L-histidine = ADP + protein N-phospho-L-histidine.</text>
        <dbReference type="EC" id="2.7.13.3"/>
    </reaction>
</comment>
<accession>A0AAJ0U8J1</accession>
<dbReference type="InterPro" id="IPR003018">
    <property type="entry name" value="GAF"/>
</dbReference>
<dbReference type="PROSITE" id="PS50885">
    <property type="entry name" value="HAMP"/>
    <property type="match status" value="1"/>
</dbReference>
<dbReference type="GO" id="GO:0005524">
    <property type="term" value="F:ATP binding"/>
    <property type="evidence" value="ECO:0007669"/>
    <property type="project" value="UniProtKB-KW"/>
</dbReference>
<dbReference type="GO" id="GO:0016020">
    <property type="term" value="C:membrane"/>
    <property type="evidence" value="ECO:0007669"/>
    <property type="project" value="UniProtKB-SubCell"/>
</dbReference>
<feature type="compositionally biased region" description="Polar residues" evidence="10">
    <location>
        <begin position="760"/>
        <end position="776"/>
    </location>
</feature>
<evidence type="ECO:0000256" key="10">
    <source>
        <dbReference type="SAM" id="MobiDB-lite"/>
    </source>
</evidence>
<evidence type="ECO:0000256" key="5">
    <source>
        <dbReference type="ARBA" id="ARBA00022679"/>
    </source>
</evidence>
<evidence type="ECO:0000256" key="3">
    <source>
        <dbReference type="ARBA" id="ARBA00012438"/>
    </source>
</evidence>
<evidence type="ECO:0000259" key="13">
    <source>
        <dbReference type="PROSITE" id="PS50885"/>
    </source>
</evidence>
<keyword evidence="8" id="KW-0067">ATP-binding</keyword>
<dbReference type="SUPFAM" id="SSF55874">
    <property type="entry name" value="ATPase domain of HSP90 chaperone/DNA topoisomerase II/histidine kinase"/>
    <property type="match status" value="1"/>
</dbReference>
<dbReference type="InterPro" id="IPR003594">
    <property type="entry name" value="HATPase_dom"/>
</dbReference>
<name>A0AAJ0U8J1_9GAMM</name>
<keyword evidence="11" id="KW-0812">Transmembrane</keyword>
<comment type="subcellular location">
    <subcellularLocation>
        <location evidence="2">Membrane</location>
    </subcellularLocation>
</comment>
<dbReference type="SMART" id="SM00304">
    <property type="entry name" value="HAMP"/>
    <property type="match status" value="1"/>
</dbReference>
<feature type="region of interest" description="Disordered" evidence="10">
    <location>
        <begin position="600"/>
        <end position="644"/>
    </location>
</feature>
<evidence type="ECO:0000256" key="8">
    <source>
        <dbReference type="ARBA" id="ARBA00022840"/>
    </source>
</evidence>
<dbReference type="CDD" id="cd16917">
    <property type="entry name" value="HATPase_UhpB-NarQ-NarX-like"/>
    <property type="match status" value="1"/>
</dbReference>
<feature type="transmembrane region" description="Helical" evidence="11">
    <location>
        <begin position="197"/>
        <end position="220"/>
    </location>
</feature>
<dbReference type="GO" id="GO:0000155">
    <property type="term" value="F:phosphorelay sensor kinase activity"/>
    <property type="evidence" value="ECO:0007669"/>
    <property type="project" value="InterPro"/>
</dbReference>
<keyword evidence="6" id="KW-0547">Nucleotide-binding</keyword>
<dbReference type="InterPro" id="IPR050482">
    <property type="entry name" value="Sensor_HK_TwoCompSys"/>
</dbReference>
<dbReference type="PANTHER" id="PTHR24421">
    <property type="entry name" value="NITRATE/NITRITE SENSOR PROTEIN NARX-RELATED"/>
    <property type="match status" value="1"/>
</dbReference>
<dbReference type="SMART" id="SM00065">
    <property type="entry name" value="GAF"/>
    <property type="match status" value="1"/>
</dbReference>
<keyword evidence="9" id="KW-0902">Two-component regulatory system</keyword>
<evidence type="ECO:0000313" key="14">
    <source>
        <dbReference type="EMBL" id="MBK1707192.1"/>
    </source>
</evidence>
<dbReference type="InterPro" id="IPR011712">
    <property type="entry name" value="Sig_transdc_His_kin_sub3_dim/P"/>
</dbReference>
<evidence type="ECO:0000259" key="12">
    <source>
        <dbReference type="PROSITE" id="PS50109"/>
    </source>
</evidence>
<reference evidence="14" key="1">
    <citation type="submission" date="2017-08" db="EMBL/GenBank/DDBJ databases">
        <authorList>
            <person name="Imhoff J.F."/>
            <person name="Rahn T."/>
            <person name="Kuenzel S."/>
            <person name="Neulinger S.C."/>
        </authorList>
    </citation>
    <scope>NUCLEOTIDE SEQUENCE</scope>
    <source>
        <strain evidence="14">DSM 11080</strain>
    </source>
</reference>
<dbReference type="SUPFAM" id="SSF55781">
    <property type="entry name" value="GAF domain-like"/>
    <property type="match status" value="1"/>
</dbReference>
<comment type="caution">
    <text evidence="14">The sequence shown here is derived from an EMBL/GenBank/DDBJ whole genome shotgun (WGS) entry which is preliminary data.</text>
</comment>
<evidence type="ECO:0000256" key="11">
    <source>
        <dbReference type="SAM" id="Phobius"/>
    </source>
</evidence>
<dbReference type="CDD" id="cd19408">
    <property type="entry name" value="NarX_NarQ_sensor"/>
    <property type="match status" value="1"/>
</dbReference>
<dbReference type="InterPro" id="IPR029016">
    <property type="entry name" value="GAF-like_dom_sf"/>
</dbReference>
<keyword evidence="4" id="KW-0597">Phosphoprotein</keyword>
<dbReference type="EMBL" id="NRSJ01000070">
    <property type="protein sequence ID" value="MBK1707192.1"/>
    <property type="molecule type" value="Genomic_DNA"/>
</dbReference>
<dbReference type="InterPro" id="IPR005467">
    <property type="entry name" value="His_kinase_dom"/>
</dbReference>
<protein>
    <recommendedName>
        <fullName evidence="3">histidine kinase</fullName>
        <ecNumber evidence="3">2.7.13.3</ecNumber>
    </recommendedName>
</protein>
<proteinExistence type="predicted"/>
<keyword evidence="11" id="KW-0472">Membrane</keyword>
<keyword evidence="7" id="KW-0418">Kinase</keyword>
<feature type="region of interest" description="Disordered" evidence="10">
    <location>
        <begin position="734"/>
        <end position="776"/>
    </location>
</feature>
<feature type="region of interest" description="Disordered" evidence="10">
    <location>
        <begin position="73"/>
        <end position="101"/>
    </location>
</feature>
<keyword evidence="15" id="KW-1185">Reference proteome</keyword>
<dbReference type="AlphaFoldDB" id="A0AAJ0U8J1"/>
<feature type="domain" description="Histidine kinase" evidence="12">
    <location>
        <begin position="484"/>
        <end position="706"/>
    </location>
</feature>
<feature type="compositionally biased region" description="Polar residues" evidence="10">
    <location>
        <begin position="613"/>
        <end position="634"/>
    </location>
</feature>
<dbReference type="PROSITE" id="PS50109">
    <property type="entry name" value="HIS_KIN"/>
    <property type="match status" value="1"/>
</dbReference>
<dbReference type="Proteomes" id="UP001296776">
    <property type="component" value="Unassembled WGS sequence"/>
</dbReference>
<dbReference type="Gene3D" id="1.10.8.500">
    <property type="entry name" value="HAMP domain in histidine kinase"/>
    <property type="match status" value="1"/>
</dbReference>
<dbReference type="InterPro" id="IPR003660">
    <property type="entry name" value="HAMP_dom"/>
</dbReference>
<dbReference type="Gene3D" id="3.30.565.10">
    <property type="entry name" value="Histidine kinase-like ATPase, C-terminal domain"/>
    <property type="match status" value="1"/>
</dbReference>
<dbReference type="Pfam" id="PF07730">
    <property type="entry name" value="HisKA_3"/>
    <property type="match status" value="1"/>
</dbReference>
<sequence>MATHAPLWRRSLLLTIGLLMAAILALGVTAMVGAMVVAQLNQGMAAAVNQSGTLRMQAYRIAAELVPPERVATAPMPAEPNAGAPTPTAPAPIDRTDRNQPPRAEHLTQVQQLADELEARLTSPRLVAAIPSAAGDPLRRAYQQVSQQWREVMRPALTATAVATGGLAYRAQVDDFVAQIHHLVHALEERAERRIDWLAGMQAAALGLTLVAVVVTLLLLQRRLVRPFEALLHCADRVRQGDFSVRTRFLGDDELGRLGAAMNLMTKGLWDIYNELEERVADKTRDLARSNQSLQLLYRTSRTLNDATLSDPTLRKVLIDLERELKLASVTLCLRERGGPQGDPADAHPQQVRLSASSGLCISSRQPPNAAADLAQPDPAGHPCTHCRAAEHPPDGATIVVPVADQDRRYGTLRLLCRDGAPLQSWQAPLLEALATQLATALNLQGRIRESRRLVLHEERSILARELHDSLAQSLSYLKIQALRLDAALKTPAAAEAATPEAILAEMRDGISSAYRQLRELLNTFRLKIDGQGLGAALTRTLDEFRARNDLVILLDDQLPPGLLSANEEVHVLQIIREALVNTARHARARQVEVRLRMQADASADAPRAGQRAGQNADQRAGQSADQSTDQSADQCAGHSDGQEPFSTVRVEVCDDGIGVATTDAKRGHYGLSIMRERARSLGGTLQIDSAPKQGTTVSLCFRSRMMTPMRTPLQAEQQAPADAILSVSHQATDKPCAGPSAHAAFDSGAEAAPKRRETASQAVRPSLVQASESLR</sequence>
<organism evidence="14 15">
    <name type="scientific">Halochromatium glycolicum</name>
    <dbReference type="NCBI Taxonomy" id="85075"/>
    <lineage>
        <taxon>Bacteria</taxon>
        <taxon>Pseudomonadati</taxon>
        <taxon>Pseudomonadota</taxon>
        <taxon>Gammaproteobacteria</taxon>
        <taxon>Chromatiales</taxon>
        <taxon>Chromatiaceae</taxon>
        <taxon>Halochromatium</taxon>
    </lineage>
</organism>
<evidence type="ECO:0000256" key="2">
    <source>
        <dbReference type="ARBA" id="ARBA00004370"/>
    </source>
</evidence>
<evidence type="ECO:0000256" key="6">
    <source>
        <dbReference type="ARBA" id="ARBA00022741"/>
    </source>
</evidence>
<evidence type="ECO:0000313" key="15">
    <source>
        <dbReference type="Proteomes" id="UP001296776"/>
    </source>
</evidence>
<gene>
    <name evidence="14" type="ORF">CKO40_22320</name>
</gene>
<evidence type="ECO:0000256" key="9">
    <source>
        <dbReference type="ARBA" id="ARBA00023012"/>
    </source>
</evidence>
<dbReference type="Pfam" id="PF02518">
    <property type="entry name" value="HATPase_c"/>
    <property type="match status" value="1"/>
</dbReference>
<dbReference type="SMART" id="SM00387">
    <property type="entry name" value="HATPase_c"/>
    <property type="match status" value="1"/>
</dbReference>
<dbReference type="InterPro" id="IPR042295">
    <property type="entry name" value="NarX-like_N_sf"/>
</dbReference>
<dbReference type="Gene3D" id="1.20.5.1930">
    <property type="match status" value="1"/>
</dbReference>
<dbReference type="Pfam" id="PF00672">
    <property type="entry name" value="HAMP"/>
    <property type="match status" value="1"/>
</dbReference>
<evidence type="ECO:0000256" key="7">
    <source>
        <dbReference type="ARBA" id="ARBA00022777"/>
    </source>
</evidence>
<dbReference type="Gene3D" id="3.30.450.40">
    <property type="match status" value="1"/>
</dbReference>
<dbReference type="Pfam" id="PF01590">
    <property type="entry name" value="GAF"/>
    <property type="match status" value="1"/>
</dbReference>
<keyword evidence="5" id="KW-0808">Transferase</keyword>
<evidence type="ECO:0000256" key="1">
    <source>
        <dbReference type="ARBA" id="ARBA00000085"/>
    </source>
</evidence>
<dbReference type="SUPFAM" id="SSF158472">
    <property type="entry name" value="HAMP domain-like"/>
    <property type="match status" value="1"/>
</dbReference>
<keyword evidence="11" id="KW-1133">Transmembrane helix</keyword>
<dbReference type="RefSeq" id="WP_200348672.1">
    <property type="nucleotide sequence ID" value="NZ_NRSJ01000070.1"/>
</dbReference>
<dbReference type="PANTHER" id="PTHR24421:SF10">
    <property type="entry name" value="NITRATE_NITRITE SENSOR PROTEIN NARQ"/>
    <property type="match status" value="1"/>
</dbReference>
<reference evidence="14" key="2">
    <citation type="journal article" date="2020" name="Microorganisms">
        <title>Osmotic Adaptation and Compatible Solute Biosynthesis of Phototrophic Bacteria as Revealed from Genome Analyses.</title>
        <authorList>
            <person name="Imhoff J.F."/>
            <person name="Rahn T."/>
            <person name="Kunzel S."/>
            <person name="Keller A."/>
            <person name="Neulinger S.C."/>
        </authorList>
    </citation>
    <scope>NUCLEOTIDE SEQUENCE</scope>
    <source>
        <strain evidence="14">DSM 11080</strain>
    </source>
</reference>